<dbReference type="Proteomes" id="UP001302349">
    <property type="component" value="Chromosome"/>
</dbReference>
<dbReference type="InterPro" id="IPR006076">
    <property type="entry name" value="FAD-dep_OxRdtase"/>
</dbReference>
<dbReference type="EC" id="1.-.-.-" evidence="2"/>
<keyword evidence="2" id="KW-0560">Oxidoreductase</keyword>
<dbReference type="Pfam" id="PF01266">
    <property type="entry name" value="DAO"/>
    <property type="match status" value="1"/>
</dbReference>
<accession>A0ABZ0IKH1</accession>
<feature type="domain" description="FAD dependent oxidoreductase" evidence="1">
    <location>
        <begin position="4"/>
        <end position="329"/>
    </location>
</feature>
<dbReference type="InterPro" id="IPR036188">
    <property type="entry name" value="FAD/NAD-bd_sf"/>
</dbReference>
<keyword evidence="3" id="KW-1185">Reference proteome</keyword>
<sequence length="356" mass="40039">MEVDFLIIGQGLAGTTLAFELLDKGKKVMVMADSKQPCASKVAAGLYNPITGNRLVKTWKADSLFEIVEPYYQSLESMLDAKFVHPIGIYRPFTSIDEQNDWMAKSADPQFSAYVAKVTSHPHDSHLFHDPYGGVHLRKAGFIDTTIFLEASKKYLEAKGCFTEEMFHEDNLSIANTSISYKGLKANNLVLAQGVGAQHGNLFSWLPLHELKGEILEVSTSLGSNTIFNRGCFMLPAGNERWRVGSTYNWRQPDYLPTEQGKKEILEKLNYLYKGSVEITNHMVGIRPSTKDRRPFLGKHPAHENIHIFNGLGTKGVSLSPFFAREMADYLVGQKPLSKEVSIERYFSLYFERNVG</sequence>
<dbReference type="GO" id="GO:0016491">
    <property type="term" value="F:oxidoreductase activity"/>
    <property type="evidence" value="ECO:0007669"/>
    <property type="project" value="UniProtKB-KW"/>
</dbReference>
<dbReference type="Gene3D" id="3.50.50.60">
    <property type="entry name" value="FAD/NAD(P)-binding domain"/>
    <property type="match status" value="1"/>
</dbReference>
<dbReference type="EMBL" id="CP136051">
    <property type="protein sequence ID" value="WOK05522.1"/>
    <property type="molecule type" value="Genomic_DNA"/>
</dbReference>
<evidence type="ECO:0000313" key="2">
    <source>
        <dbReference type="EMBL" id="WOK05522.1"/>
    </source>
</evidence>
<evidence type="ECO:0000259" key="1">
    <source>
        <dbReference type="Pfam" id="PF01266"/>
    </source>
</evidence>
<organism evidence="2 3">
    <name type="scientific">Imperialibacter roseus</name>
    <dbReference type="NCBI Taxonomy" id="1324217"/>
    <lineage>
        <taxon>Bacteria</taxon>
        <taxon>Pseudomonadati</taxon>
        <taxon>Bacteroidota</taxon>
        <taxon>Cytophagia</taxon>
        <taxon>Cytophagales</taxon>
        <taxon>Flammeovirgaceae</taxon>
        <taxon>Imperialibacter</taxon>
    </lineage>
</organism>
<dbReference type="PANTHER" id="PTHR13847:SF261">
    <property type="entry name" value="FAD-DEPENDENT OXIDOREDUCTASE FAMILY PROTEIN"/>
    <property type="match status" value="1"/>
</dbReference>
<dbReference type="RefSeq" id="WP_317488283.1">
    <property type="nucleotide sequence ID" value="NZ_CP136051.1"/>
</dbReference>
<dbReference type="SUPFAM" id="SSF54373">
    <property type="entry name" value="FAD-linked reductases, C-terminal domain"/>
    <property type="match status" value="1"/>
</dbReference>
<evidence type="ECO:0000313" key="3">
    <source>
        <dbReference type="Proteomes" id="UP001302349"/>
    </source>
</evidence>
<dbReference type="PANTHER" id="PTHR13847">
    <property type="entry name" value="SARCOSINE DEHYDROGENASE-RELATED"/>
    <property type="match status" value="1"/>
</dbReference>
<dbReference type="SUPFAM" id="SSF51971">
    <property type="entry name" value="Nucleotide-binding domain"/>
    <property type="match status" value="1"/>
</dbReference>
<protein>
    <submittedName>
        <fullName evidence="2">FAD-dependent oxidoreductase</fullName>
        <ecNumber evidence="2">1.-.-.-</ecNumber>
    </submittedName>
</protein>
<reference evidence="2 3" key="1">
    <citation type="journal article" date="2023" name="Microbiol. Resour. Announc.">
        <title>Complete Genome Sequence of Imperialibacter roseus strain P4T.</title>
        <authorList>
            <person name="Tizabi D.R."/>
            <person name="Bachvaroff T."/>
            <person name="Hill R.T."/>
        </authorList>
    </citation>
    <scope>NUCLEOTIDE SEQUENCE [LARGE SCALE GENOMIC DNA]</scope>
    <source>
        <strain evidence="2 3">P4T</strain>
    </source>
</reference>
<name>A0ABZ0IKH1_9BACT</name>
<dbReference type="Gene3D" id="3.30.9.10">
    <property type="entry name" value="D-Amino Acid Oxidase, subunit A, domain 2"/>
    <property type="match status" value="1"/>
</dbReference>
<gene>
    <name evidence="2" type="ORF">RT717_20825</name>
</gene>
<proteinExistence type="predicted"/>